<accession>A0A840RRZ0</accession>
<organism evidence="2 3">
    <name type="scientific">Glaciimonas immobilis</name>
    <dbReference type="NCBI Taxonomy" id="728004"/>
    <lineage>
        <taxon>Bacteria</taxon>
        <taxon>Pseudomonadati</taxon>
        <taxon>Pseudomonadota</taxon>
        <taxon>Betaproteobacteria</taxon>
        <taxon>Burkholderiales</taxon>
        <taxon>Oxalobacteraceae</taxon>
        <taxon>Glaciimonas</taxon>
    </lineage>
</organism>
<evidence type="ECO:0000256" key="1">
    <source>
        <dbReference type="SAM" id="MobiDB-lite"/>
    </source>
</evidence>
<evidence type="ECO:0000313" key="3">
    <source>
        <dbReference type="Proteomes" id="UP000571084"/>
    </source>
</evidence>
<sequence length="85" mass="9851">MNDKEKRDAYADELRRRYIEYTDWALQHWPVESFPLMESDFSASGRELSEILGAKLAKGEHEGGNDDSPAEHEPQYINVTPMPWP</sequence>
<dbReference type="AlphaFoldDB" id="A0A840RRZ0"/>
<dbReference type="Proteomes" id="UP000571084">
    <property type="component" value="Unassembled WGS sequence"/>
</dbReference>
<dbReference type="EMBL" id="JACHHQ010000002">
    <property type="protein sequence ID" value="MBB5199249.1"/>
    <property type="molecule type" value="Genomic_DNA"/>
</dbReference>
<reference evidence="2 3" key="1">
    <citation type="submission" date="2020-08" db="EMBL/GenBank/DDBJ databases">
        <title>Genomic Encyclopedia of Type Strains, Phase IV (KMG-IV): sequencing the most valuable type-strain genomes for metagenomic binning, comparative biology and taxonomic classification.</title>
        <authorList>
            <person name="Goeker M."/>
        </authorList>
    </citation>
    <scope>NUCLEOTIDE SEQUENCE [LARGE SCALE GENOMIC DNA]</scope>
    <source>
        <strain evidence="2 3">DSM 23240</strain>
    </source>
</reference>
<feature type="region of interest" description="Disordered" evidence="1">
    <location>
        <begin position="58"/>
        <end position="85"/>
    </location>
</feature>
<name>A0A840RRZ0_9BURK</name>
<protein>
    <submittedName>
        <fullName evidence="2">Uncharacterized protein</fullName>
    </submittedName>
</protein>
<evidence type="ECO:0000313" key="2">
    <source>
        <dbReference type="EMBL" id="MBB5199249.1"/>
    </source>
</evidence>
<gene>
    <name evidence="2" type="ORF">HNR39_001076</name>
</gene>
<keyword evidence="3" id="KW-1185">Reference proteome</keyword>
<proteinExistence type="predicted"/>
<dbReference type="RefSeq" id="WP_168055269.1">
    <property type="nucleotide sequence ID" value="NZ_JAAOZT010000006.1"/>
</dbReference>
<comment type="caution">
    <text evidence="2">The sequence shown here is derived from an EMBL/GenBank/DDBJ whole genome shotgun (WGS) entry which is preliminary data.</text>
</comment>
<feature type="compositionally biased region" description="Basic and acidic residues" evidence="1">
    <location>
        <begin position="58"/>
        <end position="74"/>
    </location>
</feature>